<accession>A0A1H8T7W7</accession>
<reference evidence="3" key="3">
    <citation type="submission" date="2016-10" db="EMBL/GenBank/DDBJ databases">
        <authorList>
            <person name="Wibberg D."/>
        </authorList>
    </citation>
    <scope>NUCLEOTIDE SEQUENCE [LARGE SCALE GENOMIC DNA]</scope>
</reference>
<dbReference type="AlphaFoldDB" id="A0A1H8T7W7"/>
<evidence type="ECO:0000313" key="3">
    <source>
        <dbReference type="Proteomes" id="UP000183063"/>
    </source>
</evidence>
<proteinExistence type="predicted"/>
<sequence>MTEADHPADPEPYSENSLRRFTAFSAHNQRHGLVIRFTDANYFAFALFHSPRPPLPRDHCVDAVERAVSQLEVSAFPSTSHRAV</sequence>
<reference evidence="2 4" key="2">
    <citation type="submission" date="2016-10" db="EMBL/GenBank/DDBJ databases">
        <authorList>
            <person name="Varghese N."/>
            <person name="Submissions S."/>
        </authorList>
    </citation>
    <scope>NUCLEOTIDE SEQUENCE [LARGE SCALE GENOMIC DNA]</scope>
    <source>
        <strain evidence="2 4">CGMCC 1.7071</strain>
    </source>
</reference>
<reference evidence="1" key="1">
    <citation type="submission" date="2016-10" db="EMBL/GenBank/DDBJ databases">
        <authorList>
            <person name="de Groot N.N."/>
        </authorList>
    </citation>
    <scope>NUCLEOTIDE SEQUENCE [LARGE SCALE GENOMIC DNA]</scope>
    <source>
        <strain evidence="1">CCBAU85039</strain>
    </source>
</reference>
<dbReference type="EMBL" id="FOCV01000027">
    <property type="protein sequence ID" value="SEO86664.1"/>
    <property type="molecule type" value="Genomic_DNA"/>
</dbReference>
<evidence type="ECO:0000313" key="1">
    <source>
        <dbReference type="EMBL" id="SEI14085.1"/>
    </source>
</evidence>
<evidence type="ECO:0000313" key="4">
    <source>
        <dbReference type="Proteomes" id="UP000198939"/>
    </source>
</evidence>
<organism evidence="1 3">
    <name type="scientific">Rhizobium tibeticum</name>
    <dbReference type="NCBI Taxonomy" id="501024"/>
    <lineage>
        <taxon>Bacteria</taxon>
        <taxon>Pseudomonadati</taxon>
        <taxon>Pseudomonadota</taxon>
        <taxon>Alphaproteobacteria</taxon>
        <taxon>Hyphomicrobiales</taxon>
        <taxon>Rhizobiaceae</taxon>
        <taxon>Rhizobium/Agrobacterium group</taxon>
        <taxon>Rhizobium</taxon>
    </lineage>
</organism>
<gene>
    <name evidence="1" type="ORF">RTCCBAU85039_5027</name>
    <name evidence="2" type="ORF">SAMN05216228_102781</name>
</gene>
<dbReference type="Proteomes" id="UP000198939">
    <property type="component" value="Unassembled WGS sequence"/>
</dbReference>
<dbReference type="EMBL" id="FNXB01000036">
    <property type="protein sequence ID" value="SEI14085.1"/>
    <property type="molecule type" value="Genomic_DNA"/>
</dbReference>
<name>A0A1H8T7W7_9HYPH</name>
<dbReference type="Proteomes" id="UP000183063">
    <property type="component" value="Unassembled WGS sequence"/>
</dbReference>
<keyword evidence="4" id="KW-1185">Reference proteome</keyword>
<dbReference type="STRING" id="501024.RTCCBAU85039_5027"/>
<evidence type="ECO:0000313" key="2">
    <source>
        <dbReference type="EMBL" id="SEO86664.1"/>
    </source>
</evidence>
<dbReference type="RefSeq" id="WP_072379555.1">
    <property type="nucleotide sequence ID" value="NZ_FNXB01000036.1"/>
</dbReference>
<protein>
    <submittedName>
        <fullName evidence="1">Uncharacterized protein</fullName>
    </submittedName>
</protein>